<protein>
    <submittedName>
        <fullName evidence="1">DUF2735 domain-containing protein</fullName>
    </submittedName>
</protein>
<sequence>MTTTVRRESAKIYVFPRKPRTALNEPFRQSESAGCDFQRTAYADFGSWYHEAAVQEAERSRKS</sequence>
<evidence type="ECO:0000313" key="2">
    <source>
        <dbReference type="Proteomes" id="UP001165667"/>
    </source>
</evidence>
<dbReference type="AlphaFoldDB" id="A0AA42CJ55"/>
<comment type="caution">
    <text evidence="1">The sequence shown here is derived from an EMBL/GenBank/DDBJ whole genome shotgun (WGS) entry which is preliminary data.</text>
</comment>
<dbReference type="Proteomes" id="UP001165667">
    <property type="component" value="Unassembled WGS sequence"/>
</dbReference>
<evidence type="ECO:0000313" key="1">
    <source>
        <dbReference type="EMBL" id="MCW6507636.1"/>
    </source>
</evidence>
<gene>
    <name evidence="1" type="ORF">M8523_06325</name>
</gene>
<proteinExistence type="predicted"/>
<dbReference type="Pfam" id="PF10931">
    <property type="entry name" value="DUF2735"/>
    <property type="match status" value="1"/>
</dbReference>
<name>A0AA42CJ55_9HYPH</name>
<dbReference type="RefSeq" id="WP_282584000.1">
    <property type="nucleotide sequence ID" value="NZ_JAMOIM010000003.1"/>
</dbReference>
<dbReference type="EMBL" id="JAMOIM010000003">
    <property type="protein sequence ID" value="MCW6507636.1"/>
    <property type="molecule type" value="Genomic_DNA"/>
</dbReference>
<keyword evidence="2" id="KW-1185">Reference proteome</keyword>
<accession>A0AA42CJ55</accession>
<reference evidence="1" key="1">
    <citation type="submission" date="2022-05" db="EMBL/GenBank/DDBJ databases">
        <authorList>
            <person name="Pankratov T."/>
        </authorList>
    </citation>
    <scope>NUCLEOTIDE SEQUENCE</scope>
    <source>
        <strain evidence="1">BP6-180914</strain>
    </source>
</reference>
<organism evidence="1 2">
    <name type="scientific">Lichenifustis flavocetrariae</name>
    <dbReference type="NCBI Taxonomy" id="2949735"/>
    <lineage>
        <taxon>Bacteria</taxon>
        <taxon>Pseudomonadati</taxon>
        <taxon>Pseudomonadota</taxon>
        <taxon>Alphaproteobacteria</taxon>
        <taxon>Hyphomicrobiales</taxon>
        <taxon>Lichenihabitantaceae</taxon>
        <taxon>Lichenifustis</taxon>
    </lineage>
</organism>
<dbReference type="InterPro" id="IPR021232">
    <property type="entry name" value="DUF2735"/>
</dbReference>